<dbReference type="RefSeq" id="WP_194447051.1">
    <property type="nucleotide sequence ID" value="NZ_CP063849.1"/>
</dbReference>
<name>A0A7S7NKL6_PALFE</name>
<keyword evidence="6" id="KW-1185">Reference proteome</keyword>
<dbReference type="KEGG" id="pfer:IRI77_21410"/>
<gene>
    <name evidence="5" type="ORF">IRI77_21410</name>
</gene>
<protein>
    <submittedName>
        <fullName evidence="5">1-acyl-sn-glycerol-3-phosphate acyltransferase</fullName>
    </submittedName>
</protein>
<evidence type="ECO:0000256" key="1">
    <source>
        <dbReference type="ARBA" id="ARBA00005189"/>
    </source>
</evidence>
<evidence type="ECO:0000256" key="3">
    <source>
        <dbReference type="ARBA" id="ARBA00023315"/>
    </source>
</evidence>
<dbReference type="AlphaFoldDB" id="A0A7S7NKL6"/>
<evidence type="ECO:0000259" key="4">
    <source>
        <dbReference type="SMART" id="SM00563"/>
    </source>
</evidence>
<feature type="domain" description="Phospholipid/glycerol acyltransferase" evidence="4">
    <location>
        <begin position="50"/>
        <end position="165"/>
    </location>
</feature>
<organism evidence="5 6">
    <name type="scientific">Paludibaculum fermentans</name>
    <dbReference type="NCBI Taxonomy" id="1473598"/>
    <lineage>
        <taxon>Bacteria</taxon>
        <taxon>Pseudomonadati</taxon>
        <taxon>Acidobacteriota</taxon>
        <taxon>Terriglobia</taxon>
        <taxon>Bryobacterales</taxon>
        <taxon>Bryobacteraceae</taxon>
        <taxon>Paludibaculum</taxon>
    </lineage>
</organism>
<evidence type="ECO:0000313" key="6">
    <source>
        <dbReference type="Proteomes" id="UP000593892"/>
    </source>
</evidence>
<keyword evidence="2 5" id="KW-0808">Transferase</keyword>
<proteinExistence type="predicted"/>
<evidence type="ECO:0000256" key="2">
    <source>
        <dbReference type="ARBA" id="ARBA00022679"/>
    </source>
</evidence>
<dbReference type="InterPro" id="IPR002123">
    <property type="entry name" value="Plipid/glycerol_acylTrfase"/>
</dbReference>
<dbReference type="SUPFAM" id="SSF69593">
    <property type="entry name" value="Glycerol-3-phosphate (1)-acyltransferase"/>
    <property type="match status" value="1"/>
</dbReference>
<dbReference type="GO" id="GO:0003841">
    <property type="term" value="F:1-acylglycerol-3-phosphate O-acyltransferase activity"/>
    <property type="evidence" value="ECO:0007669"/>
    <property type="project" value="TreeGrafter"/>
</dbReference>
<dbReference type="SMART" id="SM00563">
    <property type="entry name" value="PlsC"/>
    <property type="match status" value="1"/>
</dbReference>
<dbReference type="PANTHER" id="PTHR10434:SF11">
    <property type="entry name" value="1-ACYL-SN-GLYCEROL-3-PHOSPHATE ACYLTRANSFERASE"/>
    <property type="match status" value="1"/>
</dbReference>
<dbReference type="GO" id="GO:0006654">
    <property type="term" value="P:phosphatidic acid biosynthetic process"/>
    <property type="evidence" value="ECO:0007669"/>
    <property type="project" value="TreeGrafter"/>
</dbReference>
<reference evidence="5 6" key="1">
    <citation type="submission" date="2020-10" db="EMBL/GenBank/DDBJ databases">
        <title>Complete genome sequence of Paludibaculum fermentans P105T, a facultatively anaerobic acidobacterium capable of dissimilatory Fe(III) reduction.</title>
        <authorList>
            <person name="Dedysh S.N."/>
            <person name="Beletsky A.V."/>
            <person name="Kulichevskaya I.S."/>
            <person name="Mardanov A.V."/>
            <person name="Ravin N.V."/>
        </authorList>
    </citation>
    <scope>NUCLEOTIDE SEQUENCE [LARGE SCALE GENOMIC DNA]</scope>
    <source>
        <strain evidence="5 6">P105</strain>
    </source>
</reference>
<sequence length="219" mass="24393">MTTAVVTSVFAPEGRWQRFLYRLWGGTVLGIFGAHGRVVGAEKLKPGANYVIVSNHLSLVDTPMMFRWLPIPFKFLAKRELLKVPFIGWYLNRARHLTVDRASLRSSIESMNECARLIRERHLSVIIFAEGTRSLTGEMQSFKDGAAYLAIQSGTPVAPIAMVGTWDILPAKSSYFMPGNVELRIGEPVSPEGYTLKQRAAFTALLEERVRELLAAPTA</sequence>
<dbReference type="EMBL" id="CP063849">
    <property type="protein sequence ID" value="QOY85381.1"/>
    <property type="molecule type" value="Genomic_DNA"/>
</dbReference>
<evidence type="ECO:0000313" key="5">
    <source>
        <dbReference type="EMBL" id="QOY85381.1"/>
    </source>
</evidence>
<accession>A0A7S7NKL6</accession>
<dbReference type="Proteomes" id="UP000593892">
    <property type="component" value="Chromosome"/>
</dbReference>
<keyword evidence="3 5" id="KW-0012">Acyltransferase</keyword>
<comment type="pathway">
    <text evidence="1">Lipid metabolism.</text>
</comment>
<dbReference type="CDD" id="cd07989">
    <property type="entry name" value="LPLAT_AGPAT-like"/>
    <property type="match status" value="1"/>
</dbReference>
<dbReference type="Pfam" id="PF01553">
    <property type="entry name" value="Acyltransferase"/>
    <property type="match status" value="1"/>
</dbReference>
<dbReference type="PANTHER" id="PTHR10434">
    <property type="entry name" value="1-ACYL-SN-GLYCEROL-3-PHOSPHATE ACYLTRANSFERASE"/>
    <property type="match status" value="1"/>
</dbReference>